<dbReference type="Gene3D" id="3.30.930.10">
    <property type="entry name" value="Bira Bifunctional Protein, Domain 2"/>
    <property type="match status" value="1"/>
</dbReference>
<reference evidence="2" key="1">
    <citation type="journal article" date="2020" name="mSystems">
        <title>Genome- and Community-Level Interaction Insights into Carbon Utilization and Element Cycling Functions of Hydrothermarchaeota in Hydrothermal Sediment.</title>
        <authorList>
            <person name="Zhou Z."/>
            <person name="Liu Y."/>
            <person name="Xu W."/>
            <person name="Pan J."/>
            <person name="Luo Z.H."/>
            <person name="Li M."/>
        </authorList>
    </citation>
    <scope>NUCLEOTIDE SEQUENCE [LARGE SCALE GENOMIC DNA]</scope>
    <source>
        <strain evidence="2">SpSt-508</strain>
    </source>
</reference>
<dbReference type="GO" id="GO:0016874">
    <property type="term" value="F:ligase activity"/>
    <property type="evidence" value="ECO:0007669"/>
    <property type="project" value="UniProtKB-KW"/>
</dbReference>
<feature type="domain" description="BPL/LPL catalytic" evidence="1">
    <location>
        <begin position="33"/>
        <end position="208"/>
    </location>
</feature>
<dbReference type="InterPro" id="IPR045864">
    <property type="entry name" value="aa-tRNA-synth_II/BPL/LPL"/>
</dbReference>
<keyword evidence="2" id="KW-0436">Ligase</keyword>
<dbReference type="EMBL" id="DSVQ01000012">
    <property type="protein sequence ID" value="HGT38999.1"/>
    <property type="molecule type" value="Genomic_DNA"/>
</dbReference>
<dbReference type="PROSITE" id="PS51733">
    <property type="entry name" value="BPL_LPL_CATALYTIC"/>
    <property type="match status" value="1"/>
</dbReference>
<proteinExistence type="predicted"/>
<evidence type="ECO:0000313" key="2">
    <source>
        <dbReference type="EMBL" id="HGT38999.1"/>
    </source>
</evidence>
<comment type="caution">
    <text evidence="2">The sequence shown here is derived from an EMBL/GenBank/DDBJ whole genome shotgun (WGS) entry which is preliminary data.</text>
</comment>
<dbReference type="InterPro" id="IPR050664">
    <property type="entry name" value="Octanoyltrans_LipM/LipL"/>
</dbReference>
<dbReference type="PANTHER" id="PTHR43679">
    <property type="entry name" value="OCTANOYLTRANSFERASE LIPM-RELATED"/>
    <property type="match status" value="1"/>
</dbReference>
<name>A0A7C4LM33_9PLAN</name>
<sequence length="217" mass="24023">MWPASLRWIDVSYATPADNLQADQALLESVAADPRQATLRFWESATEVVVVGRSNRIEREVHLAACLADNVPILRRMSGGGAVVLGPGCLCYALALPLPEGCTRNITRVTATIMQRLVRAFQTAGWAVAAAGVSDLVHEGRKFSGNAQRWLQGAVLHHGTVLYDFDLSKIERYLRMPIRQPAYREARPHREFVANLPLSREEIVRLLVAEWAADAPT</sequence>
<gene>
    <name evidence="2" type="ORF">ENS64_07010</name>
</gene>
<organism evidence="2">
    <name type="scientific">Schlesneria paludicola</name>
    <dbReference type="NCBI Taxonomy" id="360056"/>
    <lineage>
        <taxon>Bacteria</taxon>
        <taxon>Pseudomonadati</taxon>
        <taxon>Planctomycetota</taxon>
        <taxon>Planctomycetia</taxon>
        <taxon>Planctomycetales</taxon>
        <taxon>Planctomycetaceae</taxon>
        <taxon>Schlesneria</taxon>
    </lineage>
</organism>
<dbReference type="PANTHER" id="PTHR43679:SF2">
    <property type="entry name" value="OCTANOYL-[GCVH]:PROTEIN N-OCTANOYLTRANSFERASE"/>
    <property type="match status" value="1"/>
</dbReference>
<dbReference type="InterPro" id="IPR004143">
    <property type="entry name" value="BPL_LPL_catalytic"/>
</dbReference>
<protein>
    <submittedName>
        <fullName evidence="2">Lipoate--protein ligase family protein</fullName>
    </submittedName>
</protein>
<dbReference type="CDD" id="cd16443">
    <property type="entry name" value="LplA"/>
    <property type="match status" value="1"/>
</dbReference>
<evidence type="ECO:0000259" key="1">
    <source>
        <dbReference type="PROSITE" id="PS51733"/>
    </source>
</evidence>
<dbReference type="SUPFAM" id="SSF55681">
    <property type="entry name" value="Class II aaRS and biotin synthetases"/>
    <property type="match status" value="1"/>
</dbReference>
<dbReference type="AlphaFoldDB" id="A0A7C4LM33"/>
<dbReference type="Pfam" id="PF21948">
    <property type="entry name" value="LplA-B_cat"/>
    <property type="match status" value="1"/>
</dbReference>
<accession>A0A7C4LM33</accession>